<accession>A0AAV1UV32</accession>
<dbReference type="EMBL" id="CAKLBY020000226">
    <property type="protein sequence ID" value="CAK7937260.1"/>
    <property type="molecule type" value="Genomic_DNA"/>
</dbReference>
<name>A0AAV1UV32_9STRA</name>
<reference evidence="1" key="1">
    <citation type="submission" date="2024-01" db="EMBL/GenBank/DDBJ databases">
        <authorList>
            <person name="Webb A."/>
        </authorList>
    </citation>
    <scope>NUCLEOTIDE SEQUENCE</scope>
    <source>
        <strain evidence="1">Pm1</strain>
    </source>
</reference>
<gene>
    <name evidence="1" type="ORF">PM001_LOCUS22410</name>
</gene>
<evidence type="ECO:0000313" key="1">
    <source>
        <dbReference type="EMBL" id="CAK7937260.1"/>
    </source>
</evidence>
<evidence type="ECO:0000313" key="2">
    <source>
        <dbReference type="Proteomes" id="UP001162060"/>
    </source>
</evidence>
<protein>
    <submittedName>
        <fullName evidence="1">Uncharacterized protein</fullName>
    </submittedName>
</protein>
<organism evidence="1 2">
    <name type="scientific">Peronospora matthiolae</name>
    <dbReference type="NCBI Taxonomy" id="2874970"/>
    <lineage>
        <taxon>Eukaryota</taxon>
        <taxon>Sar</taxon>
        <taxon>Stramenopiles</taxon>
        <taxon>Oomycota</taxon>
        <taxon>Peronosporomycetes</taxon>
        <taxon>Peronosporales</taxon>
        <taxon>Peronosporaceae</taxon>
        <taxon>Peronospora</taxon>
    </lineage>
</organism>
<dbReference type="Proteomes" id="UP001162060">
    <property type="component" value="Unassembled WGS sequence"/>
</dbReference>
<dbReference type="AlphaFoldDB" id="A0AAV1UV32"/>
<comment type="caution">
    <text evidence="1">The sequence shown here is derived from an EMBL/GenBank/DDBJ whole genome shotgun (WGS) entry which is preliminary data.</text>
</comment>
<proteinExistence type="predicted"/>
<sequence length="151" mass="17254">MLSPSIQVHEGPGQVVVKLADEKARRVSRREVSLLYTFDVFRCSDNLFVTEMNYAFDCILGMTLLARYKPQIDWLARSMRRRSKFDFSEVFTHLLVSPSDWPNITVVDRTSKTPAVHRVSDGPLCTAFSVPLRTSDDISSLCSEEYDVDEQ</sequence>